<name>A0A3S0KG54_9DEIO</name>
<evidence type="ECO:0000256" key="8">
    <source>
        <dbReference type="ARBA" id="ARBA00022741"/>
    </source>
</evidence>
<dbReference type="PROSITE" id="PS00786">
    <property type="entry name" value="5_NUCLEOTIDASE_2"/>
    <property type="match status" value="1"/>
</dbReference>
<dbReference type="RefSeq" id="WP_126352413.1">
    <property type="nucleotide sequence ID" value="NZ_RXPE01000019.1"/>
</dbReference>
<keyword evidence="10" id="KW-0511">Multifunctional enzyme</keyword>
<keyword evidence="8 11" id="KW-0547">Nucleotide-binding</keyword>
<keyword evidence="6" id="KW-0479">Metal-binding</keyword>
<evidence type="ECO:0000256" key="6">
    <source>
        <dbReference type="ARBA" id="ARBA00022723"/>
    </source>
</evidence>
<dbReference type="SUPFAM" id="SSF56300">
    <property type="entry name" value="Metallo-dependent phosphatases"/>
    <property type="match status" value="1"/>
</dbReference>
<dbReference type="Proteomes" id="UP000277766">
    <property type="component" value="Unassembled WGS sequence"/>
</dbReference>
<dbReference type="AlphaFoldDB" id="A0A3S0KG54"/>
<evidence type="ECO:0000256" key="9">
    <source>
        <dbReference type="ARBA" id="ARBA00022801"/>
    </source>
</evidence>
<dbReference type="PANTHER" id="PTHR11575:SF6">
    <property type="entry name" value="2',3'-CYCLIC-NUCLEOTIDE 2'-PHOSPHODIESTERASE_3'-NUCLEOTIDASE"/>
    <property type="match status" value="1"/>
</dbReference>
<feature type="signal peptide" evidence="11">
    <location>
        <begin position="1"/>
        <end position="23"/>
    </location>
</feature>
<dbReference type="InterPro" id="IPR029052">
    <property type="entry name" value="Metallo-depent_PP-like"/>
</dbReference>
<evidence type="ECO:0000256" key="5">
    <source>
        <dbReference type="ARBA" id="ARBA00006654"/>
    </source>
</evidence>
<feature type="chain" id="PRO_5018382614" evidence="11">
    <location>
        <begin position="24"/>
        <end position="635"/>
    </location>
</feature>
<dbReference type="GO" id="GO:0008254">
    <property type="term" value="F:3'-nucleotidase activity"/>
    <property type="evidence" value="ECO:0007669"/>
    <property type="project" value="UniProtKB-EC"/>
</dbReference>
<protein>
    <submittedName>
        <fullName evidence="14">Bifunctional 2',3'-cyclic-nucleotide 2'-phosphodiesterase/3'-nucleotidase</fullName>
    </submittedName>
</protein>
<dbReference type="PRINTS" id="PR01607">
    <property type="entry name" value="APYRASEFAMLY"/>
</dbReference>
<dbReference type="Gene3D" id="3.90.780.10">
    <property type="entry name" value="5'-Nucleotidase, C-terminal domain"/>
    <property type="match status" value="1"/>
</dbReference>
<evidence type="ECO:0000259" key="12">
    <source>
        <dbReference type="Pfam" id="PF00149"/>
    </source>
</evidence>
<comment type="subcellular location">
    <subcellularLocation>
        <location evidence="4">Cell envelope</location>
    </subcellularLocation>
</comment>
<sequence length="635" mass="67492">MRPISLRLLSMTALLSLLAAAQAQTAQLRILGTTDLHMAALGYDYYQDKVTGEYGLENVATLMREARAEVPGVLLVDNGDTLQGNPLGDYVARIKPLVPGEVHPMLATMGGLGYSAMALGNHEFNYGLDFLDQVRSTSPFPLLNANVRSLDGQARFQPYVIRPMWLRDSEGKVRVVRVGITAFTPPQILQWDKAHLEGKVEVMDMVEAARQVVPQMQAEGADLIVALAHTGIGGAGAGGEAAAAALTQVPGIDAVISGHSHAEFPSQAYADIPGVNLERGTINGIPVVMPGSWGSHLGVVDLNLTYDAAAQDWRVSSAQGSLRRVWDKAGKVALVQPDPQVAASISPAHQGALTYVRSKVADLSAPVSSYWALVQDDPSVQLVNNAQIAYVKAALADTEYADLPVLGAAAPFKAGGRMGVSYYTDIPAGELAIRSVADLYVYPNTVQAVVVSGNELREWLERSAGQFNQITPGKSGPQALVDTSFPTFNFDVIDGVTYRIDVSQPSRYGPDGKVANPDAHRIVDLAYQGQPVRPDQRFVVATNNYRAGGGGGFPGLTGENVILRSPDETRQALISYFEAQGTVNPTADGNWSLVPVPGARLQVFTSPAGAPTAPAQAKRVGDAEGGFAEYVLTLE</sequence>
<dbReference type="InterPro" id="IPR004843">
    <property type="entry name" value="Calcineurin-like_PHP"/>
</dbReference>
<comment type="cofactor">
    <cofactor evidence="3">
        <name>a divalent metal cation</name>
        <dbReference type="ChEBI" id="CHEBI:60240"/>
    </cofactor>
</comment>
<dbReference type="EMBL" id="RXPE01000019">
    <property type="protein sequence ID" value="RTR25998.1"/>
    <property type="molecule type" value="Genomic_DNA"/>
</dbReference>
<feature type="domain" description="Calcineurin-like phosphoesterase" evidence="12">
    <location>
        <begin position="28"/>
        <end position="262"/>
    </location>
</feature>
<dbReference type="GO" id="GO:0046872">
    <property type="term" value="F:metal ion binding"/>
    <property type="evidence" value="ECO:0007669"/>
    <property type="project" value="UniProtKB-KW"/>
</dbReference>
<evidence type="ECO:0000256" key="3">
    <source>
        <dbReference type="ARBA" id="ARBA00001968"/>
    </source>
</evidence>
<dbReference type="GO" id="GO:0030288">
    <property type="term" value="C:outer membrane-bounded periplasmic space"/>
    <property type="evidence" value="ECO:0007669"/>
    <property type="project" value="TreeGrafter"/>
</dbReference>
<comment type="catalytic activity">
    <reaction evidence="2">
        <text>a nucleoside 2',3'-cyclic phosphate + H2O = a nucleoside 3'-phosphate + H(+)</text>
        <dbReference type="Rhea" id="RHEA:19621"/>
        <dbReference type="ChEBI" id="CHEBI:15377"/>
        <dbReference type="ChEBI" id="CHEBI:15378"/>
        <dbReference type="ChEBI" id="CHEBI:66949"/>
        <dbReference type="ChEBI" id="CHEBI:66954"/>
        <dbReference type="EC" id="3.1.4.16"/>
    </reaction>
</comment>
<dbReference type="OrthoDB" id="9775118at2"/>
<dbReference type="GO" id="GO:0008663">
    <property type="term" value="F:2',3'-cyclic-nucleotide 2'-phosphodiesterase activity"/>
    <property type="evidence" value="ECO:0007669"/>
    <property type="project" value="UniProtKB-EC"/>
</dbReference>
<evidence type="ECO:0000256" key="2">
    <source>
        <dbReference type="ARBA" id="ARBA00001730"/>
    </source>
</evidence>
<keyword evidence="15" id="KW-1185">Reference proteome</keyword>
<dbReference type="InterPro" id="IPR036907">
    <property type="entry name" value="5'-Nucleotdase_C_sf"/>
</dbReference>
<proteinExistence type="inferred from homology"/>
<feature type="domain" description="5'-Nucleotidase C-terminal" evidence="13">
    <location>
        <begin position="375"/>
        <end position="556"/>
    </location>
</feature>
<dbReference type="SUPFAM" id="SSF55816">
    <property type="entry name" value="5'-nucleotidase (syn. UDP-sugar hydrolase), C-terminal domain"/>
    <property type="match status" value="1"/>
</dbReference>
<evidence type="ECO:0000256" key="10">
    <source>
        <dbReference type="ARBA" id="ARBA00023268"/>
    </source>
</evidence>
<evidence type="ECO:0000259" key="13">
    <source>
        <dbReference type="Pfam" id="PF02872"/>
    </source>
</evidence>
<comment type="catalytic activity">
    <reaction evidence="1">
        <text>a ribonucleoside 3'-phosphate + H2O = a ribonucleoside + phosphate</text>
        <dbReference type="Rhea" id="RHEA:10144"/>
        <dbReference type="ChEBI" id="CHEBI:13197"/>
        <dbReference type="ChEBI" id="CHEBI:15377"/>
        <dbReference type="ChEBI" id="CHEBI:18254"/>
        <dbReference type="ChEBI" id="CHEBI:43474"/>
        <dbReference type="EC" id="3.1.3.6"/>
    </reaction>
</comment>
<keyword evidence="9 11" id="KW-0378">Hydrolase</keyword>
<comment type="similarity">
    <text evidence="5 11">Belongs to the 5'-nucleotidase family.</text>
</comment>
<dbReference type="InterPro" id="IPR041827">
    <property type="entry name" value="CpdB_N"/>
</dbReference>
<dbReference type="InterPro" id="IPR006179">
    <property type="entry name" value="5_nucleotidase/apyrase"/>
</dbReference>
<reference evidence="14 15" key="1">
    <citation type="submission" date="2018-12" db="EMBL/GenBank/DDBJ databases">
        <title>Deinococcus radiophilus ATCC 27603 genome sequencing and assembly.</title>
        <authorList>
            <person name="Maclea K.S."/>
            <person name="Maynard C.R."/>
        </authorList>
    </citation>
    <scope>NUCLEOTIDE SEQUENCE [LARGE SCALE GENOMIC DNA]</scope>
    <source>
        <strain evidence="14 15">ATCC 27603</strain>
    </source>
</reference>
<evidence type="ECO:0000256" key="7">
    <source>
        <dbReference type="ARBA" id="ARBA00022729"/>
    </source>
</evidence>
<dbReference type="CDD" id="cd07410">
    <property type="entry name" value="MPP_CpdB_N"/>
    <property type="match status" value="1"/>
</dbReference>
<evidence type="ECO:0000256" key="1">
    <source>
        <dbReference type="ARBA" id="ARBA00000527"/>
    </source>
</evidence>
<evidence type="ECO:0000313" key="14">
    <source>
        <dbReference type="EMBL" id="RTR25998.1"/>
    </source>
</evidence>
<evidence type="ECO:0000256" key="11">
    <source>
        <dbReference type="RuleBase" id="RU362119"/>
    </source>
</evidence>
<evidence type="ECO:0000313" key="15">
    <source>
        <dbReference type="Proteomes" id="UP000277766"/>
    </source>
</evidence>
<evidence type="ECO:0000256" key="4">
    <source>
        <dbReference type="ARBA" id="ARBA00004196"/>
    </source>
</evidence>
<dbReference type="GO" id="GO:0000166">
    <property type="term" value="F:nucleotide binding"/>
    <property type="evidence" value="ECO:0007669"/>
    <property type="project" value="UniProtKB-KW"/>
</dbReference>
<dbReference type="Gene3D" id="3.60.21.10">
    <property type="match status" value="1"/>
</dbReference>
<dbReference type="Pfam" id="PF00149">
    <property type="entry name" value="Metallophos"/>
    <property type="match status" value="1"/>
</dbReference>
<gene>
    <name evidence="14" type="ORF">EJ104_09090</name>
</gene>
<accession>A0A3S0KG54</accession>
<dbReference type="PANTHER" id="PTHR11575">
    <property type="entry name" value="5'-NUCLEOTIDASE-RELATED"/>
    <property type="match status" value="1"/>
</dbReference>
<keyword evidence="7 11" id="KW-0732">Signal</keyword>
<dbReference type="NCBIfam" id="NF006938">
    <property type="entry name" value="PRK09420.1"/>
    <property type="match status" value="1"/>
</dbReference>
<comment type="caution">
    <text evidence="14">The sequence shown here is derived from an EMBL/GenBank/DDBJ whole genome shotgun (WGS) entry which is preliminary data.</text>
</comment>
<dbReference type="Pfam" id="PF02872">
    <property type="entry name" value="5_nucleotid_C"/>
    <property type="match status" value="1"/>
</dbReference>
<organism evidence="14 15">
    <name type="scientific">Deinococcus radiophilus</name>
    <dbReference type="NCBI Taxonomy" id="32062"/>
    <lineage>
        <taxon>Bacteria</taxon>
        <taxon>Thermotogati</taxon>
        <taxon>Deinococcota</taxon>
        <taxon>Deinococci</taxon>
        <taxon>Deinococcales</taxon>
        <taxon>Deinococcaceae</taxon>
        <taxon>Deinococcus</taxon>
    </lineage>
</organism>
<dbReference type="InterPro" id="IPR008334">
    <property type="entry name" value="5'-Nucleotdase_C"/>
</dbReference>
<dbReference type="GO" id="GO:0009166">
    <property type="term" value="P:nucleotide catabolic process"/>
    <property type="evidence" value="ECO:0007669"/>
    <property type="project" value="InterPro"/>
</dbReference>
<dbReference type="InterPro" id="IPR006146">
    <property type="entry name" value="5'-Nucleotdase_CS"/>
</dbReference>